<gene>
    <name evidence="4" type="ORF">OV287_32685</name>
</gene>
<sequence length="527" mass="57488">MKMKDRVEKLEEQRRRNEGMGGPERIERQHAKGKLTARERLKRLFDENTFEEMGLLAGAEGNLPEEEDAGKPSPADGVITGVGEVDGRPVAAAIYDFTVFGGSIGTVGERKVARLRDLALKNRIPMVWLVDSAGARLEAGGEVDPRRLASFADTGYLFREQVVMSGVVPQVAAMVGPGAAGTAYIPALADFVPMVKGTSSIAIGGPYLVESVVGEKVTEEELGGSKVHNELSGVADAEYADDAACLTAIREYLGFFPANCEEKPPRRQSSDPFDRRDDDLLKVVPDSPRQAFDMHKVILSLVDDRKFFPLKPRFARNIITGLARIDGWPVGIVANNSMYLGGILDVNASDKAARFINLCDAFNIPLVFLQDVPGFMVGTKVEQQGIIRHGAKMMYAVASATVPKLTVVVRKGYGAGYYVMNGRAFEPDLLIAWPGAEIGVMGPEGIVSIAARKLLQSAESPEAAEAMKKELADGLRQHIRIERTAAMAMVDDVVDPRDTRRLLARALKRTANKKVERPFRRREISPV</sequence>
<dbReference type="InterPro" id="IPR034733">
    <property type="entry name" value="AcCoA_carboxyl_beta"/>
</dbReference>
<dbReference type="Proteomes" id="UP001207654">
    <property type="component" value="Unassembled WGS sequence"/>
</dbReference>
<name>A0ABT4AC33_9BACT</name>
<dbReference type="PROSITE" id="PS50980">
    <property type="entry name" value="COA_CT_NTER"/>
    <property type="match status" value="1"/>
</dbReference>
<dbReference type="Pfam" id="PF01039">
    <property type="entry name" value="Carboxyl_trans"/>
    <property type="match status" value="1"/>
</dbReference>
<protein>
    <submittedName>
        <fullName evidence="4">Acyl-CoA carboxylase subunit beta</fullName>
    </submittedName>
</protein>
<dbReference type="RefSeq" id="WP_267537962.1">
    <property type="nucleotide sequence ID" value="NZ_JAPNKA010000001.1"/>
</dbReference>
<dbReference type="InterPro" id="IPR011763">
    <property type="entry name" value="COA_CT_C"/>
</dbReference>
<proteinExistence type="predicted"/>
<evidence type="ECO:0000259" key="3">
    <source>
        <dbReference type="PROSITE" id="PS50989"/>
    </source>
</evidence>
<feature type="domain" description="CoA carboxyltransferase C-terminal" evidence="3">
    <location>
        <begin position="272"/>
        <end position="517"/>
    </location>
</feature>
<evidence type="ECO:0000259" key="2">
    <source>
        <dbReference type="PROSITE" id="PS50980"/>
    </source>
</evidence>
<evidence type="ECO:0000313" key="5">
    <source>
        <dbReference type="Proteomes" id="UP001207654"/>
    </source>
</evidence>
<dbReference type="InterPro" id="IPR051047">
    <property type="entry name" value="AccD/PCCB"/>
</dbReference>
<organism evidence="4 5">
    <name type="scientific">Archangium lansingense</name>
    <dbReference type="NCBI Taxonomy" id="2995310"/>
    <lineage>
        <taxon>Bacteria</taxon>
        <taxon>Pseudomonadati</taxon>
        <taxon>Myxococcota</taxon>
        <taxon>Myxococcia</taxon>
        <taxon>Myxococcales</taxon>
        <taxon>Cystobacterineae</taxon>
        <taxon>Archangiaceae</taxon>
        <taxon>Archangium</taxon>
    </lineage>
</organism>
<dbReference type="PANTHER" id="PTHR43842:SF2">
    <property type="entry name" value="PROPIONYL-COA CARBOXYLASE BETA CHAIN, MITOCHONDRIAL"/>
    <property type="match status" value="1"/>
</dbReference>
<comment type="caution">
    <text evidence="4">The sequence shown here is derived from an EMBL/GenBank/DDBJ whole genome shotgun (WGS) entry which is preliminary data.</text>
</comment>
<dbReference type="PROSITE" id="PS50989">
    <property type="entry name" value="COA_CT_CTER"/>
    <property type="match status" value="1"/>
</dbReference>
<reference evidence="4 5" key="1">
    <citation type="submission" date="2022-11" db="EMBL/GenBank/DDBJ databases">
        <title>Minimal conservation of predation-associated metabolite biosynthetic gene clusters underscores biosynthetic potential of Myxococcota including descriptions for ten novel species: Archangium lansinium sp. nov., Myxococcus landrumus sp. nov., Nannocystis bai.</title>
        <authorList>
            <person name="Ahearne A."/>
            <person name="Stevens C."/>
            <person name="Phillips K."/>
        </authorList>
    </citation>
    <scope>NUCLEOTIDE SEQUENCE [LARGE SCALE GENOMIC DNA]</scope>
    <source>
        <strain evidence="4 5">MIWBW</strain>
    </source>
</reference>
<dbReference type="EMBL" id="JAPNKA010000001">
    <property type="protein sequence ID" value="MCY1079229.1"/>
    <property type="molecule type" value="Genomic_DNA"/>
</dbReference>
<dbReference type="InterPro" id="IPR029045">
    <property type="entry name" value="ClpP/crotonase-like_dom_sf"/>
</dbReference>
<feature type="region of interest" description="Disordered" evidence="1">
    <location>
        <begin position="1"/>
        <end position="33"/>
    </location>
</feature>
<keyword evidence="5" id="KW-1185">Reference proteome</keyword>
<evidence type="ECO:0000313" key="4">
    <source>
        <dbReference type="EMBL" id="MCY1079229.1"/>
    </source>
</evidence>
<accession>A0ABT4AC33</accession>
<dbReference type="Gene3D" id="3.90.226.10">
    <property type="entry name" value="2-enoyl-CoA Hydratase, Chain A, domain 1"/>
    <property type="match status" value="2"/>
</dbReference>
<dbReference type="SUPFAM" id="SSF52096">
    <property type="entry name" value="ClpP/crotonase"/>
    <property type="match status" value="2"/>
</dbReference>
<evidence type="ECO:0000256" key="1">
    <source>
        <dbReference type="SAM" id="MobiDB-lite"/>
    </source>
</evidence>
<dbReference type="PANTHER" id="PTHR43842">
    <property type="entry name" value="PROPIONYL-COA CARBOXYLASE BETA CHAIN"/>
    <property type="match status" value="1"/>
</dbReference>
<feature type="domain" description="CoA carboxyltransferase N-terminal" evidence="2">
    <location>
        <begin position="3"/>
        <end position="268"/>
    </location>
</feature>
<dbReference type="InterPro" id="IPR011762">
    <property type="entry name" value="COA_CT_N"/>
</dbReference>